<dbReference type="Gene3D" id="2.40.160.210">
    <property type="entry name" value="Acyl-CoA thioesterase, double hotdog domain"/>
    <property type="match status" value="1"/>
</dbReference>
<dbReference type="EMBL" id="FOGN01000011">
    <property type="protein sequence ID" value="SES37559.1"/>
    <property type="molecule type" value="Genomic_DNA"/>
</dbReference>
<gene>
    <name evidence="4" type="ORF">SAMN04487855_0087</name>
    <name evidence="3" type="ORF">SAMN05216589_0087</name>
</gene>
<evidence type="ECO:0000259" key="1">
    <source>
        <dbReference type="Pfam" id="PF13622"/>
    </source>
</evidence>
<dbReference type="OrthoDB" id="4370297at2"/>
<dbReference type="Proteomes" id="UP000186904">
    <property type="component" value="Unassembled WGS sequence"/>
</dbReference>
<dbReference type="EMBL" id="FOUA01000011">
    <property type="protein sequence ID" value="SFM40223.1"/>
    <property type="molecule type" value="Genomic_DNA"/>
</dbReference>
<organism evidence="3 6">
    <name type="scientific">Halopseudomonas bauzanensis</name>
    <dbReference type="NCBI Taxonomy" id="653930"/>
    <lineage>
        <taxon>Bacteria</taxon>
        <taxon>Pseudomonadati</taxon>
        <taxon>Pseudomonadota</taxon>
        <taxon>Gammaproteobacteria</taxon>
        <taxon>Pseudomonadales</taxon>
        <taxon>Pseudomonadaceae</taxon>
        <taxon>Halopseudomonas</taxon>
    </lineage>
</organism>
<feature type="domain" description="Acyl-CoA thioesterase-like N-terminal HotDog" evidence="1">
    <location>
        <begin position="32"/>
        <end position="108"/>
    </location>
</feature>
<dbReference type="InterPro" id="IPR042171">
    <property type="entry name" value="Acyl-CoA_hotdog"/>
</dbReference>
<dbReference type="STRING" id="653930.SAMN05216589_0087"/>
<dbReference type="Pfam" id="PF13622">
    <property type="entry name" value="4HBT_3"/>
    <property type="match status" value="1"/>
</dbReference>
<keyword evidence="5" id="KW-1185">Reference proteome</keyword>
<evidence type="ECO:0000313" key="6">
    <source>
        <dbReference type="Proteomes" id="UP000186904"/>
    </source>
</evidence>
<reference evidence="5 6" key="1">
    <citation type="submission" date="2016-10" db="EMBL/GenBank/DDBJ databases">
        <authorList>
            <person name="de Groot N.N."/>
        </authorList>
    </citation>
    <scope>NUCLEOTIDE SEQUENCE [LARGE SCALE GENOMIC DNA]</scope>
    <source>
        <strain evidence="4 5">CGMCC 1.9095</strain>
        <strain evidence="3 6">DSM 22558</strain>
    </source>
</reference>
<name>A0A031ME04_9GAMM</name>
<dbReference type="AlphaFoldDB" id="A0A031ME04"/>
<evidence type="ECO:0000313" key="5">
    <source>
        <dbReference type="Proteomes" id="UP000186599"/>
    </source>
</evidence>
<accession>A0A031ME04</accession>
<dbReference type="InterPro" id="IPR029069">
    <property type="entry name" value="HotDog_dom_sf"/>
</dbReference>
<dbReference type="RefSeq" id="WP_036991924.1">
    <property type="nucleotide sequence ID" value="NZ_FOGN01000011.1"/>
</dbReference>
<evidence type="ECO:0000259" key="2">
    <source>
        <dbReference type="Pfam" id="PF20789"/>
    </source>
</evidence>
<evidence type="ECO:0000313" key="3">
    <source>
        <dbReference type="EMBL" id="SES37559.1"/>
    </source>
</evidence>
<feature type="domain" description="Acyl-CoA thioesterase-like C-terminal" evidence="2">
    <location>
        <begin position="123"/>
        <end position="266"/>
    </location>
</feature>
<evidence type="ECO:0000313" key="4">
    <source>
        <dbReference type="EMBL" id="SFM40223.1"/>
    </source>
</evidence>
<dbReference type="Pfam" id="PF20789">
    <property type="entry name" value="4HBT_3C"/>
    <property type="match status" value="1"/>
</dbReference>
<proteinExistence type="predicted"/>
<dbReference type="SUPFAM" id="SSF54637">
    <property type="entry name" value="Thioesterase/thiol ester dehydrase-isomerase"/>
    <property type="match status" value="2"/>
</dbReference>
<dbReference type="Proteomes" id="UP000186599">
    <property type="component" value="Unassembled WGS sequence"/>
</dbReference>
<dbReference type="InterPro" id="IPR049450">
    <property type="entry name" value="ACOT8-like_C"/>
</dbReference>
<dbReference type="InterPro" id="IPR049449">
    <property type="entry name" value="TesB_ACOT8-like_N"/>
</dbReference>
<protein>
    <submittedName>
        <fullName evidence="3">Acyl-CoA thioesterase</fullName>
    </submittedName>
</protein>
<sequence length="269" mass="29842">MSNNHAFDQAIALTPRSDNLYQGKTSEAFQNMVGPFGGTTAATLLQAVLQHPQRLGDPVSLTVNFAGPVGDGEFEVEATPLRTNRSTQHWLLLQKQNGEVVTSATAFFAIRRDTLTEQQLSAPPAPAPASLQRMDISIRNWFKQYDFRFVHGIPLMGRAEGQPLDTESLLWVRDAVERPLDFTSLTAMGDVFAPRIFLLRKSFTPSGTVSMTHYFHATSDELEKVGSGFLLGRAQASRLHNNYADQVAHLWSEDGLLLLTSTQSVYFKE</sequence>